<organism evidence="2">
    <name type="scientific">Caldilineaceae bacterium SB0661_bin_32</name>
    <dbReference type="NCBI Taxonomy" id="2605255"/>
    <lineage>
        <taxon>Bacteria</taxon>
        <taxon>Bacillati</taxon>
        <taxon>Chloroflexota</taxon>
        <taxon>Caldilineae</taxon>
        <taxon>Caldilineales</taxon>
        <taxon>Caldilineaceae</taxon>
    </lineage>
</organism>
<feature type="domain" description="Antitoxin SocA-like Panacea" evidence="1">
    <location>
        <begin position="60"/>
        <end position="169"/>
    </location>
</feature>
<dbReference type="AlphaFoldDB" id="A0A6B1D2Z7"/>
<evidence type="ECO:0000313" key="2">
    <source>
        <dbReference type="EMBL" id="MYC93948.1"/>
    </source>
</evidence>
<proteinExistence type="predicted"/>
<reference evidence="2" key="1">
    <citation type="submission" date="2019-09" db="EMBL/GenBank/DDBJ databases">
        <title>Characterisation of the sponge microbiome using genome-centric metagenomics.</title>
        <authorList>
            <person name="Engelberts J.P."/>
            <person name="Robbins S.J."/>
            <person name="De Goeij J.M."/>
            <person name="Aranda M."/>
            <person name="Bell S.C."/>
            <person name="Webster N.S."/>
        </authorList>
    </citation>
    <scope>NUCLEOTIDE SEQUENCE</scope>
    <source>
        <strain evidence="2">SB0661_bin_32</strain>
    </source>
</reference>
<comment type="caution">
    <text evidence="2">The sequence shown here is derived from an EMBL/GenBank/DDBJ whole genome shotgun (WGS) entry which is preliminary data.</text>
</comment>
<sequence>MLTEKRSTDRASRQVTEEAVQESENLQIRVEEERPDVFRQVILYVLDRVEGKPNIGEAVLHKLFYFIDFDYYEKFEENLMGETYVKNGYGPTSVNLTRILRCMEEEGAIQKTEQVYHNYIQNRYLNTGRSDTDLLRARDIEHIDQVLARFSGMSPAELSEYSHNDIPWKCARYGEPIPYETVFYRDDRYSVSESDDAL</sequence>
<dbReference type="InterPro" id="IPR025272">
    <property type="entry name" value="SocA_Panacea"/>
</dbReference>
<evidence type="ECO:0000259" key="1">
    <source>
        <dbReference type="Pfam" id="PF13274"/>
    </source>
</evidence>
<dbReference type="EMBL" id="VXMH01000016">
    <property type="protein sequence ID" value="MYC93948.1"/>
    <property type="molecule type" value="Genomic_DNA"/>
</dbReference>
<protein>
    <submittedName>
        <fullName evidence="2">DUF4065 domain-containing protein</fullName>
    </submittedName>
</protein>
<gene>
    <name evidence="2" type="ORF">F4X14_03170</name>
</gene>
<name>A0A6B1D2Z7_9CHLR</name>
<accession>A0A6B1D2Z7</accession>
<dbReference type="Pfam" id="PF13274">
    <property type="entry name" value="SocA_Panacea"/>
    <property type="match status" value="1"/>
</dbReference>